<dbReference type="SUPFAM" id="SSF54928">
    <property type="entry name" value="RNA-binding domain, RBD"/>
    <property type="match status" value="2"/>
</dbReference>
<comment type="caution">
    <text evidence="9">The sequence shown here is derived from an EMBL/GenBank/DDBJ whole genome shotgun (WGS) entry which is preliminary data.</text>
</comment>
<feature type="domain" description="RRM" evidence="8">
    <location>
        <begin position="45"/>
        <end position="120"/>
    </location>
</feature>
<dbReference type="InterPro" id="IPR034147">
    <property type="entry name" value="RBM40_RRM1"/>
</dbReference>
<evidence type="ECO:0000256" key="1">
    <source>
        <dbReference type="ARBA" id="ARBA00004123"/>
    </source>
</evidence>
<evidence type="ECO:0000313" key="10">
    <source>
        <dbReference type="Proteomes" id="UP001374579"/>
    </source>
</evidence>
<dbReference type="Gene3D" id="6.10.250.610">
    <property type="match status" value="1"/>
</dbReference>
<evidence type="ECO:0000313" key="9">
    <source>
        <dbReference type="EMBL" id="KAK7112297.1"/>
    </source>
</evidence>
<organism evidence="9 10">
    <name type="scientific">Littorina saxatilis</name>
    <dbReference type="NCBI Taxonomy" id="31220"/>
    <lineage>
        <taxon>Eukaryota</taxon>
        <taxon>Metazoa</taxon>
        <taxon>Spiralia</taxon>
        <taxon>Lophotrochozoa</taxon>
        <taxon>Mollusca</taxon>
        <taxon>Gastropoda</taxon>
        <taxon>Caenogastropoda</taxon>
        <taxon>Littorinimorpha</taxon>
        <taxon>Littorinoidea</taxon>
        <taxon>Littorinidae</taxon>
        <taxon>Littorina</taxon>
    </lineage>
</organism>
<dbReference type="PANTHER" id="PTHR16105">
    <property type="entry name" value="RNA-BINDING REGION-CONTAINING PROTEIN 3"/>
    <property type="match status" value="1"/>
</dbReference>
<dbReference type="PROSITE" id="PS50102">
    <property type="entry name" value="RRM"/>
    <property type="match status" value="2"/>
</dbReference>
<feature type="region of interest" description="Disordered" evidence="7">
    <location>
        <begin position="122"/>
        <end position="158"/>
    </location>
</feature>
<feature type="compositionally biased region" description="Acidic residues" evidence="7">
    <location>
        <begin position="245"/>
        <end position="261"/>
    </location>
</feature>
<evidence type="ECO:0000256" key="3">
    <source>
        <dbReference type="ARBA" id="ARBA00022737"/>
    </source>
</evidence>
<sequence>MFLQIRKELFPCNCTSCCQDRKCSHVFVAISLLQLDRSRNGMGGGTLLIRHLPSSLSKEEKEDFLRHFGAVRVRVMGNKGPLKHTAFAEFSTKDIAAQVVGKLHQVEVLGCRLVVEFARGPDGQHLPPVTNSQPDAVKQEAKEGNKKEEEKKDEQEDNAFDLSFHQWGLKYPRRRRLHYLYPPPSPSILANISNALAACPRFYVQVLHLMNKMDLPAPFGPVTAQAPLAPDAEVTVNFEDKLQPEEMEVSSTEESELESDTDVNRPKEEAARKRKKPDSERQIRKRARLAMAMFQAPPPAPDTRPSASAVSLGEVFEQAGEGGGQRRIQLKLPGAVADSVTSEAEEISGPLLPPTLLRETERSGSQREEAAGETIEAGAQSTGFGLITPVAKPAEESENDEREEGWSETKFISKSELRKGRLSHREMEDHSIFRNYKEGEPSRRLYIKNLTKQVTEEDLHWIYGRYINWENEAEKNMFDIRLMKEGRMKGQAFVTLGKEEQAIKAVRDTNAFVLRGKPMAVLFARSAKQQEEGKS</sequence>
<dbReference type="Pfam" id="PF00076">
    <property type="entry name" value="RRM_1"/>
    <property type="match status" value="2"/>
</dbReference>
<dbReference type="InterPro" id="IPR035979">
    <property type="entry name" value="RBD_domain_sf"/>
</dbReference>
<dbReference type="InterPro" id="IPR012677">
    <property type="entry name" value="Nucleotide-bd_a/b_plait_sf"/>
</dbReference>
<keyword evidence="4 6" id="KW-0694">RNA-binding</keyword>
<dbReference type="EMBL" id="JBAMIC010000002">
    <property type="protein sequence ID" value="KAK7112297.1"/>
    <property type="molecule type" value="Genomic_DNA"/>
</dbReference>
<protein>
    <recommendedName>
        <fullName evidence="2">RNA-binding region-containing protein 3</fullName>
    </recommendedName>
</protein>
<dbReference type="GO" id="GO:0030626">
    <property type="term" value="F:U12 snRNA binding"/>
    <property type="evidence" value="ECO:0007669"/>
    <property type="project" value="TreeGrafter"/>
</dbReference>
<keyword evidence="3" id="KW-0677">Repeat</keyword>
<dbReference type="GO" id="GO:0000398">
    <property type="term" value="P:mRNA splicing, via spliceosome"/>
    <property type="evidence" value="ECO:0007669"/>
    <property type="project" value="TreeGrafter"/>
</dbReference>
<evidence type="ECO:0000256" key="5">
    <source>
        <dbReference type="ARBA" id="ARBA00023242"/>
    </source>
</evidence>
<feature type="compositionally biased region" description="Basic and acidic residues" evidence="7">
    <location>
        <begin position="262"/>
        <end position="282"/>
    </location>
</feature>
<feature type="compositionally biased region" description="Basic and acidic residues" evidence="7">
    <location>
        <begin position="137"/>
        <end position="154"/>
    </location>
</feature>
<evidence type="ECO:0000259" key="8">
    <source>
        <dbReference type="PROSITE" id="PS50102"/>
    </source>
</evidence>
<name>A0AAN9BUW3_9CAEN</name>
<evidence type="ECO:0000256" key="2">
    <source>
        <dbReference type="ARBA" id="ARBA00020364"/>
    </source>
</evidence>
<feature type="region of interest" description="Disordered" evidence="7">
    <location>
        <begin position="342"/>
        <end position="384"/>
    </location>
</feature>
<dbReference type="PANTHER" id="PTHR16105:SF0">
    <property type="entry name" value="RNA-BINDING REGION-CONTAINING PROTEIN 3"/>
    <property type="match status" value="1"/>
</dbReference>
<dbReference type="CDD" id="cd12239">
    <property type="entry name" value="RRM2_RBM40_like"/>
    <property type="match status" value="1"/>
</dbReference>
<dbReference type="Gene3D" id="3.30.70.330">
    <property type="match status" value="2"/>
</dbReference>
<feature type="compositionally biased region" description="Basic and acidic residues" evidence="7">
    <location>
        <begin position="358"/>
        <end position="370"/>
    </location>
</feature>
<dbReference type="AlphaFoldDB" id="A0AAN9BUW3"/>
<dbReference type="FunFam" id="3.30.70.330:FF:000207">
    <property type="entry name" value="RNA-binding region (RNP1, RRM)-containing 3"/>
    <property type="match status" value="1"/>
</dbReference>
<dbReference type="SMART" id="SM00360">
    <property type="entry name" value="RRM"/>
    <property type="match status" value="2"/>
</dbReference>
<dbReference type="CDD" id="cd12238">
    <property type="entry name" value="RRM1_RBM40_like"/>
    <property type="match status" value="1"/>
</dbReference>
<accession>A0AAN9BUW3</accession>
<proteinExistence type="predicted"/>
<dbReference type="GO" id="GO:0005689">
    <property type="term" value="C:U12-type spliceosomal complex"/>
    <property type="evidence" value="ECO:0007669"/>
    <property type="project" value="TreeGrafter"/>
</dbReference>
<evidence type="ECO:0000256" key="7">
    <source>
        <dbReference type="SAM" id="MobiDB-lite"/>
    </source>
</evidence>
<dbReference type="InterPro" id="IPR045164">
    <property type="entry name" value="RBM41/RNPC3"/>
</dbReference>
<dbReference type="Proteomes" id="UP001374579">
    <property type="component" value="Unassembled WGS sequence"/>
</dbReference>
<dbReference type="GO" id="GO:0097157">
    <property type="term" value="F:pre-mRNA intronic binding"/>
    <property type="evidence" value="ECO:0007669"/>
    <property type="project" value="TreeGrafter"/>
</dbReference>
<keyword evidence="5" id="KW-0539">Nucleus</keyword>
<reference evidence="9 10" key="1">
    <citation type="submission" date="2024-02" db="EMBL/GenBank/DDBJ databases">
        <title>Chromosome-scale genome assembly of the rough periwinkle Littorina saxatilis.</title>
        <authorList>
            <person name="De Jode A."/>
            <person name="Faria R."/>
            <person name="Formenti G."/>
            <person name="Sims Y."/>
            <person name="Smith T.P."/>
            <person name="Tracey A."/>
            <person name="Wood J.M.D."/>
            <person name="Zagrodzka Z.B."/>
            <person name="Johannesson K."/>
            <person name="Butlin R.K."/>
            <person name="Leder E.H."/>
        </authorList>
    </citation>
    <scope>NUCLEOTIDE SEQUENCE [LARGE SCALE GENOMIC DNA]</scope>
    <source>
        <strain evidence="9">Snail1</strain>
        <tissue evidence="9">Muscle</tissue>
    </source>
</reference>
<gene>
    <name evidence="9" type="ORF">V1264_011769</name>
</gene>
<comment type="subcellular location">
    <subcellularLocation>
        <location evidence="1">Nucleus</location>
    </subcellularLocation>
</comment>
<evidence type="ECO:0000256" key="4">
    <source>
        <dbReference type="ARBA" id="ARBA00022884"/>
    </source>
</evidence>
<dbReference type="InterPro" id="IPR000504">
    <property type="entry name" value="RRM_dom"/>
</dbReference>
<feature type="region of interest" description="Disordered" evidence="7">
    <location>
        <begin position="243"/>
        <end position="283"/>
    </location>
</feature>
<evidence type="ECO:0000256" key="6">
    <source>
        <dbReference type="PROSITE-ProRule" id="PRU00176"/>
    </source>
</evidence>
<keyword evidence="10" id="KW-1185">Reference proteome</keyword>
<feature type="domain" description="RRM" evidence="8">
    <location>
        <begin position="443"/>
        <end position="526"/>
    </location>
</feature>